<name>A0ABQ6B1Y3_9BRAD</name>
<comment type="caution">
    <text evidence="1">The sequence shown here is derived from an EMBL/GenBank/DDBJ whole genome shotgun (WGS) entry which is preliminary data.</text>
</comment>
<sequence length="167" mass="18524">MHSESEARMIRRLVATVVLMSALLGPSPGLAGVKVRFINPERYTDADSFGGASREVTLAEFRAYLETLGRRLLAPGQNLSIDVLDIDLAGQDEPRGRGTEVRVMRDVTPPRIKLRYTLSGGGRRTTSGEDDLSDMNYLMNSSGRLSGRYGYEKALLDDWFRRIAGSR</sequence>
<accession>A0ABQ6B1Y3</accession>
<evidence type="ECO:0000313" key="1">
    <source>
        <dbReference type="EMBL" id="GLR86183.1"/>
    </source>
</evidence>
<protein>
    <recommendedName>
        <fullName evidence="3">DUF3016 domain-containing protein</fullName>
    </recommendedName>
</protein>
<dbReference type="InterPro" id="IPR021557">
    <property type="entry name" value="DUF3016"/>
</dbReference>
<dbReference type="EMBL" id="BSOW01000009">
    <property type="protein sequence ID" value="GLR86183.1"/>
    <property type="molecule type" value="Genomic_DNA"/>
</dbReference>
<dbReference type="Proteomes" id="UP001156905">
    <property type="component" value="Unassembled WGS sequence"/>
</dbReference>
<reference evidence="2" key="1">
    <citation type="journal article" date="2019" name="Int. J. Syst. Evol. Microbiol.">
        <title>The Global Catalogue of Microorganisms (GCM) 10K type strain sequencing project: providing services to taxonomists for standard genome sequencing and annotation.</title>
        <authorList>
            <consortium name="The Broad Institute Genomics Platform"/>
            <consortium name="The Broad Institute Genome Sequencing Center for Infectious Disease"/>
            <person name="Wu L."/>
            <person name="Ma J."/>
        </authorList>
    </citation>
    <scope>NUCLEOTIDE SEQUENCE [LARGE SCALE GENOMIC DNA]</scope>
    <source>
        <strain evidence="2">NBRC 102520</strain>
    </source>
</reference>
<evidence type="ECO:0000313" key="2">
    <source>
        <dbReference type="Proteomes" id="UP001156905"/>
    </source>
</evidence>
<dbReference type="Pfam" id="PF11454">
    <property type="entry name" value="DUF3016"/>
    <property type="match status" value="1"/>
</dbReference>
<keyword evidence="2" id="KW-1185">Reference proteome</keyword>
<organism evidence="1 2">
    <name type="scientific">Bradyrhizobium iriomotense</name>
    <dbReference type="NCBI Taxonomy" id="441950"/>
    <lineage>
        <taxon>Bacteria</taxon>
        <taxon>Pseudomonadati</taxon>
        <taxon>Pseudomonadota</taxon>
        <taxon>Alphaproteobacteria</taxon>
        <taxon>Hyphomicrobiales</taxon>
        <taxon>Nitrobacteraceae</taxon>
        <taxon>Bradyrhizobium</taxon>
    </lineage>
</organism>
<gene>
    <name evidence="1" type="ORF">GCM10007857_28940</name>
</gene>
<evidence type="ECO:0008006" key="3">
    <source>
        <dbReference type="Google" id="ProtNLM"/>
    </source>
</evidence>
<proteinExistence type="predicted"/>